<evidence type="ECO:0000313" key="1">
    <source>
        <dbReference type="EMBL" id="MDT0453914.1"/>
    </source>
</evidence>
<dbReference type="EMBL" id="JAVRFI010000040">
    <property type="protein sequence ID" value="MDT0453914.1"/>
    <property type="molecule type" value="Genomic_DNA"/>
</dbReference>
<accession>A0ABU2T132</accession>
<keyword evidence="2" id="KW-1185">Reference proteome</keyword>
<dbReference type="Proteomes" id="UP001180531">
    <property type="component" value="Unassembled WGS sequence"/>
</dbReference>
<dbReference type="RefSeq" id="WP_311616258.1">
    <property type="nucleotide sequence ID" value="NZ_JAVRFI010000040.1"/>
</dbReference>
<gene>
    <name evidence="1" type="ORF">RM609_33275</name>
</gene>
<dbReference type="InterPro" id="IPR046175">
    <property type="entry name" value="DUF6177"/>
</dbReference>
<proteinExistence type="predicted"/>
<comment type="caution">
    <text evidence="1">The sequence shown here is derived from an EMBL/GenBank/DDBJ whole genome shotgun (WGS) entry which is preliminary data.</text>
</comment>
<sequence length="477" mass="50903">MTKDVIALTERMPDAPSILAGLLAGGPDLRVETTGEGAVIQLCDAEGRPLVSIEAPLMLQVRGEADRLLGPGTAPTGDGPAWWIEARATTGLPEAERLAGAFAARLTMLLGGRVWPPDAPGTTGAARPVDVSGVTAVPVPAAAQPAVDMLTDQAAIVLQDRPVVPMTSWLSEVLRATVESDRALQIVTPPHCRLSLATRTLIQSTPSRWVVQDERCGYYDGLTGAVLRWQDGAFVPDRGEDGETPVADSFTEAARTTRTEERQLVVSFRTEHRPEADLVLGGALEAAWQALTGAPPTGWGTAEPAGLAWSRRQLTDLAYRRAPEPTWTMAVGTPDRPAVATLRVERTPDGVEEDITLTLGYGPGEKPPLDALPALAGELVTRYGLKTMVCQLREARRDLTAPPRFERLPVPYAFVLGAEGVREAGRDRAGRTPLPEAPVRLGPDARPGFFYALGDGESDGGWAALETLIRHLRSAEG</sequence>
<name>A0ABU2T132_9ACTN</name>
<protein>
    <submittedName>
        <fullName evidence="1">DUF6177 family protein</fullName>
    </submittedName>
</protein>
<reference evidence="1" key="1">
    <citation type="submission" date="2024-05" db="EMBL/GenBank/DDBJ databases">
        <title>30 novel species of actinomycetes from the DSMZ collection.</title>
        <authorList>
            <person name="Nouioui I."/>
        </authorList>
    </citation>
    <scope>NUCLEOTIDE SEQUENCE</scope>
    <source>
        <strain evidence="1">DSM 40473</strain>
    </source>
</reference>
<dbReference type="Pfam" id="PF19674">
    <property type="entry name" value="DUF6177"/>
    <property type="match status" value="1"/>
</dbReference>
<organism evidence="1 2">
    <name type="scientific">Streptomyces hesseae</name>
    <dbReference type="NCBI Taxonomy" id="3075519"/>
    <lineage>
        <taxon>Bacteria</taxon>
        <taxon>Bacillati</taxon>
        <taxon>Actinomycetota</taxon>
        <taxon>Actinomycetes</taxon>
        <taxon>Kitasatosporales</taxon>
        <taxon>Streptomycetaceae</taxon>
        <taxon>Streptomyces</taxon>
    </lineage>
</organism>
<evidence type="ECO:0000313" key="2">
    <source>
        <dbReference type="Proteomes" id="UP001180531"/>
    </source>
</evidence>